<dbReference type="InterPro" id="IPR010618">
    <property type="entry name" value="RPF"/>
</dbReference>
<evidence type="ECO:0000256" key="3">
    <source>
        <dbReference type="SAM" id="MobiDB-lite"/>
    </source>
</evidence>
<organism evidence="5 6">
    <name type="scientific">Streptomyces triticiradicis</name>
    <dbReference type="NCBI Taxonomy" id="2651189"/>
    <lineage>
        <taxon>Bacteria</taxon>
        <taxon>Bacillati</taxon>
        <taxon>Actinomycetota</taxon>
        <taxon>Actinomycetes</taxon>
        <taxon>Kitasatosporales</taxon>
        <taxon>Streptomycetaceae</taxon>
        <taxon>Streptomyces</taxon>
    </lineage>
</organism>
<keyword evidence="6" id="KW-1185">Reference proteome</keyword>
<dbReference type="InterPro" id="IPR036779">
    <property type="entry name" value="LysM_dom_sf"/>
</dbReference>
<dbReference type="AlphaFoldDB" id="A0A7J5D4Y3"/>
<dbReference type="SUPFAM" id="SSF53955">
    <property type="entry name" value="Lysozyme-like"/>
    <property type="match status" value="1"/>
</dbReference>
<dbReference type="EMBL" id="WBKG01000061">
    <property type="protein sequence ID" value="KAB1977519.1"/>
    <property type="molecule type" value="Genomic_DNA"/>
</dbReference>
<accession>A0A7J5D4Y3</accession>
<dbReference type="Proteomes" id="UP000442990">
    <property type="component" value="Unassembled WGS sequence"/>
</dbReference>
<evidence type="ECO:0000313" key="6">
    <source>
        <dbReference type="Proteomes" id="UP000442990"/>
    </source>
</evidence>
<dbReference type="Pfam" id="PF06737">
    <property type="entry name" value="Transglycosylas"/>
    <property type="match status" value="1"/>
</dbReference>
<dbReference type="InterPro" id="IPR023346">
    <property type="entry name" value="Lysozyme-like_dom_sf"/>
</dbReference>
<evidence type="ECO:0000313" key="5">
    <source>
        <dbReference type="EMBL" id="KAB1977519.1"/>
    </source>
</evidence>
<dbReference type="PROSITE" id="PS51782">
    <property type="entry name" value="LYSM"/>
    <property type="match status" value="1"/>
</dbReference>
<evidence type="ECO:0000256" key="2">
    <source>
        <dbReference type="ARBA" id="ARBA00022801"/>
    </source>
</evidence>
<sequence>MPIRRIPPTAHTASGLPSGRARYAAAAAAVLTVLVPCEARAATPPSLPGPGAVRGARDCANEEWPWACLAECESGGRWHANTGNGYYGGLQFLQSTWVRFGGLAYASRADLATRAQQIKVAEKVLAAQGWGAWPACSRSYGLQGPFHVVKSGETLTSIARKYRVAGGWQTLYNVNRKKIGGSPDLLAKGIRLVIPKTAGASRAGAPARSGPHLNRTVHDRAVHHSNRVTHRSAPSSRRPPH</sequence>
<feature type="domain" description="LysM" evidence="4">
    <location>
        <begin position="145"/>
        <end position="194"/>
    </location>
</feature>
<dbReference type="Pfam" id="PF01476">
    <property type="entry name" value="LysM"/>
    <property type="match status" value="1"/>
</dbReference>
<protein>
    <submittedName>
        <fullName evidence="5">LysM peptidoglycan-binding domain-containing protein</fullName>
    </submittedName>
</protein>
<dbReference type="SMART" id="SM00257">
    <property type="entry name" value="LysM"/>
    <property type="match status" value="1"/>
</dbReference>
<keyword evidence="2" id="KW-0378">Hydrolase</keyword>
<dbReference type="SUPFAM" id="SSF54106">
    <property type="entry name" value="LysM domain"/>
    <property type="match status" value="1"/>
</dbReference>
<reference evidence="5 6" key="1">
    <citation type="submission" date="2019-09" db="EMBL/GenBank/DDBJ databases">
        <title>Isolation and identification of active actinomycetes.</title>
        <authorList>
            <person name="Yu Z."/>
            <person name="Han C."/>
            <person name="Yu B."/>
        </authorList>
    </citation>
    <scope>NUCLEOTIDE SEQUENCE [LARGE SCALE GENOMIC DNA]</scope>
    <source>
        <strain evidence="5 6">NEAU-H2</strain>
    </source>
</reference>
<name>A0A7J5D4Y3_9ACTN</name>
<comment type="caution">
    <text evidence="5">The sequence shown here is derived from an EMBL/GenBank/DDBJ whole genome shotgun (WGS) entry which is preliminary data.</text>
</comment>
<dbReference type="InterPro" id="IPR018392">
    <property type="entry name" value="LysM"/>
</dbReference>
<comment type="similarity">
    <text evidence="1">Belongs to the transglycosylase family. Rpf subfamily.</text>
</comment>
<proteinExistence type="inferred from homology"/>
<feature type="compositionally biased region" description="Low complexity" evidence="3">
    <location>
        <begin position="198"/>
        <end position="211"/>
    </location>
</feature>
<dbReference type="CDD" id="cd00118">
    <property type="entry name" value="LysM"/>
    <property type="match status" value="1"/>
</dbReference>
<dbReference type="Gene3D" id="3.10.350.10">
    <property type="entry name" value="LysM domain"/>
    <property type="match status" value="1"/>
</dbReference>
<evidence type="ECO:0000259" key="4">
    <source>
        <dbReference type="PROSITE" id="PS51782"/>
    </source>
</evidence>
<dbReference type="GO" id="GO:0016787">
    <property type="term" value="F:hydrolase activity"/>
    <property type="evidence" value="ECO:0007669"/>
    <property type="project" value="UniProtKB-KW"/>
</dbReference>
<dbReference type="CDD" id="cd13925">
    <property type="entry name" value="RPF"/>
    <property type="match status" value="1"/>
</dbReference>
<evidence type="ECO:0000256" key="1">
    <source>
        <dbReference type="ARBA" id="ARBA00010830"/>
    </source>
</evidence>
<gene>
    <name evidence="5" type="ORF">F8144_42010</name>
</gene>
<feature type="region of interest" description="Disordered" evidence="3">
    <location>
        <begin position="198"/>
        <end position="241"/>
    </location>
</feature>
<dbReference type="Gene3D" id="1.10.530.10">
    <property type="match status" value="1"/>
</dbReference>